<dbReference type="NCBIfam" id="TIGR01901">
    <property type="entry name" value="adhes_NPXG"/>
    <property type="match status" value="1"/>
</dbReference>
<protein>
    <submittedName>
        <fullName evidence="2">Filamentous hemagglutinin N-terminal domain-containing protein</fullName>
    </submittedName>
</protein>
<dbReference type="SUPFAM" id="SSF51126">
    <property type="entry name" value="Pectin lyase-like"/>
    <property type="match status" value="1"/>
</dbReference>
<evidence type="ECO:0000259" key="1">
    <source>
        <dbReference type="SMART" id="SM00912"/>
    </source>
</evidence>
<gene>
    <name evidence="2" type="ORF">EHF44_16515</name>
</gene>
<name>A0A3G8H5S8_9BURK</name>
<dbReference type="EMBL" id="CP033969">
    <property type="protein sequence ID" value="AZG14892.1"/>
    <property type="molecule type" value="Genomic_DNA"/>
</dbReference>
<dbReference type="Proteomes" id="UP000270411">
    <property type="component" value="Chromosome 1"/>
</dbReference>
<accession>A0A3G8H5S8</accession>
<sequence length="820" mass="82655">MLCVFAAPALASGIVPDGSTATTAAVGAGGRIAVGVAAAVGGVSTNNYREFNVPAAGVDLNNATARARTILNQVTGTRPSLLEGPLNVLGPRANVVIANPNGISVNGMVVQNIGNLALTTGQVTFNDVSVNGQLQRNLVLSTRQGAIDIGPGGLSGTLLNLELIAKQLRVAGKVENRYTDPNSRVRAVVGDSHAEIDASVSPGDNLSPWISYAAGGASSGNLALDITSAGSLLGGRVEVIVTDQGAGVRHAGAAYATAGDFLISGSGDLQLGAGKVGATRDVWIDSGGLFGSGSMTAGRHVQVTSERVALADSAIAAGTSTTGDIVIGAPGQTRSRTLALADTALDASGGIGLFDAGAGIALAGVRLNANGNLVIEGQGVRGLSVSAGRGRSALTSRQGVLSVLATDLLASGADIDGVGGVSIRTGDLTLRDATLSSTGGAVEVQAGGLWQQQDADVLAASNVKIQAGAMQLASATRQSTVIARHGGVRVSIDGDLVNDGALVQGQTRSDQAGSEGALAVRAGGAILNSSTPQYLGIFFGAADDVVVRAGGDIVNRHARMLSNARLDVAATGDLINEITRQPGANGDRAVVDATSGRRWLVLSKRSSTYDIDYGAVDRPGQTAYLLSDTGTTLSGRNVINTGGEIYANNGAISIHAADTFRTQGVPTGQAHYARTCMIVCRTSAASNTAVTGGLLSAGGGIDITAGRAAENIGGRVLALGDLTVDAPVTYASGLTGYTAIARDRGFKAFFGDTWARLYAMDVGGSWMATGRTRIGGDAVVNGGSFDGDVAIAGATTVSRPRQQDPVSVESHLGLTTWLWR</sequence>
<dbReference type="InterPro" id="IPR011050">
    <property type="entry name" value="Pectin_lyase_fold/virulence"/>
</dbReference>
<dbReference type="Pfam" id="PF05860">
    <property type="entry name" value="TPS"/>
    <property type="match status" value="1"/>
</dbReference>
<feature type="domain" description="Filamentous haemagglutinin FhaB/tRNA nuclease CdiA-like TPS" evidence="1">
    <location>
        <begin position="15"/>
        <end position="128"/>
    </location>
</feature>
<dbReference type="Gene3D" id="2.160.20.10">
    <property type="entry name" value="Single-stranded right-handed beta-helix, Pectin lyase-like"/>
    <property type="match status" value="1"/>
</dbReference>
<dbReference type="SMART" id="SM00912">
    <property type="entry name" value="Haemagg_act"/>
    <property type="match status" value="1"/>
</dbReference>
<dbReference type="KEGG" id="cpau:EHF44_16515"/>
<dbReference type="OrthoDB" id="5666689at2"/>
<organism evidence="2 3">
    <name type="scientific">Cupriavidus pauculus</name>
    <dbReference type="NCBI Taxonomy" id="82633"/>
    <lineage>
        <taxon>Bacteria</taxon>
        <taxon>Pseudomonadati</taxon>
        <taxon>Pseudomonadota</taxon>
        <taxon>Betaproteobacteria</taxon>
        <taxon>Burkholderiales</taxon>
        <taxon>Burkholderiaceae</taxon>
        <taxon>Cupriavidus</taxon>
    </lineage>
</organism>
<dbReference type="AlphaFoldDB" id="A0A3G8H5S8"/>
<proteinExistence type="predicted"/>
<dbReference type="InterPro" id="IPR012334">
    <property type="entry name" value="Pectin_lyas_fold"/>
</dbReference>
<evidence type="ECO:0000313" key="3">
    <source>
        <dbReference type="Proteomes" id="UP000270411"/>
    </source>
</evidence>
<dbReference type="InterPro" id="IPR008638">
    <property type="entry name" value="FhaB/CdiA-like_TPS"/>
</dbReference>
<evidence type="ECO:0000313" key="2">
    <source>
        <dbReference type="EMBL" id="AZG14892.1"/>
    </source>
</evidence>
<reference evidence="3" key="1">
    <citation type="submission" date="2018-11" db="EMBL/GenBank/DDBJ databases">
        <title>FDA dAtabase for Regulatory Grade micrObial Sequences (FDA-ARGOS): Supporting development and validation of Infectious Disease Dx tests.</title>
        <authorList>
            <person name="Goldberg B."/>
            <person name="Campos J."/>
            <person name="Tallon L."/>
            <person name="Sadzewicz L."/>
            <person name="Zhao X."/>
            <person name="Vavikolanu K."/>
            <person name="Mehta A."/>
            <person name="Aluvathingal J."/>
            <person name="Nadendla S."/>
            <person name="Geyer C."/>
            <person name="Nandy P."/>
            <person name="Yan Y."/>
            <person name="Sichtig H."/>
        </authorList>
    </citation>
    <scope>NUCLEOTIDE SEQUENCE [LARGE SCALE GENOMIC DNA]</scope>
    <source>
        <strain evidence="3">FDAARGOS_614</strain>
    </source>
</reference>
<dbReference type="RefSeq" id="WP_124685150.1">
    <property type="nucleotide sequence ID" value="NZ_CP033969.1"/>
</dbReference>